<dbReference type="RefSeq" id="WP_227897848.1">
    <property type="nucleotide sequence ID" value="NZ_CP099467.1"/>
</dbReference>
<evidence type="ECO:0000256" key="1">
    <source>
        <dbReference type="SAM" id="MobiDB-lite"/>
    </source>
</evidence>
<evidence type="ECO:0000313" key="3">
    <source>
        <dbReference type="EMBL" id="MCC3299826.1"/>
    </source>
</evidence>
<sequence>MASKLTLRSPAAALRGEAGNMPATVVYAVFTALFMGIIVTSLMSAMGAASQTKNTAAASQTISAVAGEYAALAAKGAPPTDGELCISDQCASVTAGKSPAGTRTVTVKATVGGATATRTLTVPEPAGAMVTGFTADGKPVWGPLPGPSGSSQEENK</sequence>
<keyword evidence="2" id="KW-1133">Transmembrane helix</keyword>
<accession>A0A9X1MHB0</accession>
<protein>
    <submittedName>
        <fullName evidence="3">Uncharacterized protein</fullName>
    </submittedName>
</protein>
<evidence type="ECO:0000256" key="2">
    <source>
        <dbReference type="SAM" id="Phobius"/>
    </source>
</evidence>
<reference evidence="3" key="1">
    <citation type="submission" date="2021-10" db="EMBL/GenBank/DDBJ databases">
        <title>Novel species in genus Arthrobacter.</title>
        <authorList>
            <person name="Liu Y."/>
        </authorList>
    </citation>
    <scope>NUCLEOTIDE SEQUENCE</scope>
    <source>
        <strain evidence="3">Zg-Y453</strain>
    </source>
</reference>
<dbReference type="EMBL" id="JAJFZV010000020">
    <property type="protein sequence ID" value="MCC3299826.1"/>
    <property type="molecule type" value="Genomic_DNA"/>
</dbReference>
<keyword evidence="2" id="KW-0812">Transmembrane</keyword>
<gene>
    <name evidence="3" type="ORF">LJ757_18870</name>
</gene>
<comment type="caution">
    <text evidence="3">The sequence shown here is derived from an EMBL/GenBank/DDBJ whole genome shotgun (WGS) entry which is preliminary data.</text>
</comment>
<keyword evidence="2" id="KW-0472">Membrane</keyword>
<organism evidence="3 4">
    <name type="scientific">Arthrobacter caoxuetaonis</name>
    <dbReference type="NCBI Taxonomy" id="2886935"/>
    <lineage>
        <taxon>Bacteria</taxon>
        <taxon>Bacillati</taxon>
        <taxon>Actinomycetota</taxon>
        <taxon>Actinomycetes</taxon>
        <taxon>Micrococcales</taxon>
        <taxon>Micrococcaceae</taxon>
        <taxon>Arthrobacter</taxon>
    </lineage>
</organism>
<dbReference type="Proteomes" id="UP001139158">
    <property type="component" value="Unassembled WGS sequence"/>
</dbReference>
<evidence type="ECO:0000313" key="4">
    <source>
        <dbReference type="Proteomes" id="UP001139158"/>
    </source>
</evidence>
<proteinExistence type="predicted"/>
<dbReference type="AlphaFoldDB" id="A0A9X1MHB0"/>
<keyword evidence="4" id="KW-1185">Reference proteome</keyword>
<feature type="region of interest" description="Disordered" evidence="1">
    <location>
        <begin position="136"/>
        <end position="156"/>
    </location>
</feature>
<name>A0A9X1MHB0_9MICC</name>
<feature type="transmembrane region" description="Helical" evidence="2">
    <location>
        <begin position="25"/>
        <end position="45"/>
    </location>
</feature>